<dbReference type="InterPro" id="IPR050169">
    <property type="entry name" value="Krueppel_C2H2_ZnF"/>
</dbReference>
<dbReference type="InterPro" id="IPR036051">
    <property type="entry name" value="KRAB_dom_sf"/>
</dbReference>
<dbReference type="SMART" id="SM00349">
    <property type="entry name" value="KRAB"/>
    <property type="match status" value="1"/>
</dbReference>
<evidence type="ECO:0000313" key="2">
    <source>
        <dbReference type="EMBL" id="CAH2321006.1"/>
    </source>
</evidence>
<proteinExistence type="predicted"/>
<dbReference type="Gene3D" id="6.10.140.140">
    <property type="match status" value="1"/>
</dbReference>
<dbReference type="CDD" id="cd07765">
    <property type="entry name" value="KRAB_A-box"/>
    <property type="match status" value="1"/>
</dbReference>
<dbReference type="SUPFAM" id="SSF109640">
    <property type="entry name" value="KRAB domain (Kruppel-associated box)"/>
    <property type="match status" value="1"/>
</dbReference>
<name>A0AAD1WSY1_PELCU</name>
<evidence type="ECO:0000313" key="3">
    <source>
        <dbReference type="Proteomes" id="UP001295444"/>
    </source>
</evidence>
<dbReference type="PANTHER" id="PTHR23232:SF118">
    <property type="entry name" value="ZINC FINGER PROTEIN 746"/>
    <property type="match status" value="1"/>
</dbReference>
<dbReference type="Pfam" id="PF01352">
    <property type="entry name" value="KRAB"/>
    <property type="match status" value="1"/>
</dbReference>
<dbReference type="PROSITE" id="PS50805">
    <property type="entry name" value="KRAB"/>
    <property type="match status" value="1"/>
</dbReference>
<evidence type="ECO:0000259" key="1">
    <source>
        <dbReference type="PROSITE" id="PS50805"/>
    </source>
</evidence>
<dbReference type="EMBL" id="OW240922">
    <property type="protein sequence ID" value="CAH2321006.1"/>
    <property type="molecule type" value="Genomic_DNA"/>
</dbReference>
<organism evidence="2 3">
    <name type="scientific">Pelobates cultripes</name>
    <name type="common">Western spadefoot toad</name>
    <dbReference type="NCBI Taxonomy" id="61616"/>
    <lineage>
        <taxon>Eukaryota</taxon>
        <taxon>Metazoa</taxon>
        <taxon>Chordata</taxon>
        <taxon>Craniata</taxon>
        <taxon>Vertebrata</taxon>
        <taxon>Euteleostomi</taxon>
        <taxon>Amphibia</taxon>
        <taxon>Batrachia</taxon>
        <taxon>Anura</taxon>
        <taxon>Pelobatoidea</taxon>
        <taxon>Pelobatidae</taxon>
        <taxon>Pelobates</taxon>
    </lineage>
</organism>
<keyword evidence="3" id="KW-1185">Reference proteome</keyword>
<accession>A0AAD1WSY1</accession>
<dbReference type="PANTHER" id="PTHR23232">
    <property type="entry name" value="KRAB DOMAIN C2H2 ZINC FINGER"/>
    <property type="match status" value="1"/>
</dbReference>
<dbReference type="Proteomes" id="UP001295444">
    <property type="component" value="Chromosome 11"/>
</dbReference>
<dbReference type="GO" id="GO:0006355">
    <property type="term" value="P:regulation of DNA-templated transcription"/>
    <property type="evidence" value="ECO:0007669"/>
    <property type="project" value="InterPro"/>
</dbReference>
<dbReference type="InterPro" id="IPR001909">
    <property type="entry name" value="KRAB"/>
</dbReference>
<protein>
    <submittedName>
        <fullName evidence="2">Gastrula zinc finger -like</fullName>
    </submittedName>
</protein>
<reference evidence="2" key="1">
    <citation type="submission" date="2022-03" db="EMBL/GenBank/DDBJ databases">
        <authorList>
            <person name="Alioto T."/>
            <person name="Alioto T."/>
            <person name="Gomez Garrido J."/>
        </authorList>
    </citation>
    <scope>NUCLEOTIDE SEQUENCE</scope>
</reference>
<feature type="domain" description="KRAB" evidence="1">
    <location>
        <begin position="19"/>
        <end position="90"/>
    </location>
</feature>
<gene>
    <name evidence="2" type="ORF">PECUL_23A015813</name>
</gene>
<sequence length="133" mass="15145">MLLDYISDMDYLQNRQDQCEFEEVAVYFSEEEWDCLNEDEKELYRDVMIENYQTLRSLGRIDLTPPIILVLERGEEPYLRGNQHTKKSQSLCGCSPVSPAHLRAPAASVGGPMTVDITAPLFSCTPAITQRMP</sequence>
<dbReference type="AlphaFoldDB" id="A0AAD1WSY1"/>